<keyword evidence="3" id="KW-1185">Reference proteome</keyword>
<evidence type="ECO:0000313" key="3">
    <source>
        <dbReference type="Proteomes" id="UP000030746"/>
    </source>
</evidence>
<feature type="compositionally biased region" description="Basic and acidic residues" evidence="1">
    <location>
        <begin position="14"/>
        <end position="26"/>
    </location>
</feature>
<dbReference type="KEGG" id="lgi:LOTGIDRAFT_160044"/>
<evidence type="ECO:0000313" key="2">
    <source>
        <dbReference type="EMBL" id="ESO96061.1"/>
    </source>
</evidence>
<organism evidence="2 3">
    <name type="scientific">Lottia gigantea</name>
    <name type="common">Giant owl limpet</name>
    <dbReference type="NCBI Taxonomy" id="225164"/>
    <lineage>
        <taxon>Eukaryota</taxon>
        <taxon>Metazoa</taxon>
        <taxon>Spiralia</taxon>
        <taxon>Lophotrochozoa</taxon>
        <taxon>Mollusca</taxon>
        <taxon>Gastropoda</taxon>
        <taxon>Patellogastropoda</taxon>
        <taxon>Lottioidea</taxon>
        <taxon>Lottiidae</taxon>
        <taxon>Lottia</taxon>
    </lineage>
</organism>
<evidence type="ECO:0000256" key="1">
    <source>
        <dbReference type="SAM" id="MobiDB-lite"/>
    </source>
</evidence>
<feature type="region of interest" description="Disordered" evidence="1">
    <location>
        <begin position="1"/>
        <end position="28"/>
    </location>
</feature>
<dbReference type="Proteomes" id="UP000030746">
    <property type="component" value="Unassembled WGS sequence"/>
</dbReference>
<proteinExistence type="predicted"/>
<reference evidence="2 3" key="1">
    <citation type="journal article" date="2013" name="Nature">
        <title>Insights into bilaterian evolution from three spiralian genomes.</title>
        <authorList>
            <person name="Simakov O."/>
            <person name="Marletaz F."/>
            <person name="Cho S.J."/>
            <person name="Edsinger-Gonzales E."/>
            <person name="Havlak P."/>
            <person name="Hellsten U."/>
            <person name="Kuo D.H."/>
            <person name="Larsson T."/>
            <person name="Lv J."/>
            <person name="Arendt D."/>
            <person name="Savage R."/>
            <person name="Osoegawa K."/>
            <person name="de Jong P."/>
            <person name="Grimwood J."/>
            <person name="Chapman J.A."/>
            <person name="Shapiro H."/>
            <person name="Aerts A."/>
            <person name="Otillar R.P."/>
            <person name="Terry A.Y."/>
            <person name="Boore J.L."/>
            <person name="Grigoriev I.V."/>
            <person name="Lindberg D.R."/>
            <person name="Seaver E.C."/>
            <person name="Weisblat D.A."/>
            <person name="Putnam N.H."/>
            <person name="Rokhsar D.S."/>
        </authorList>
    </citation>
    <scope>NUCLEOTIDE SEQUENCE [LARGE SCALE GENOMIC DNA]</scope>
</reference>
<dbReference type="HOGENOM" id="CLU_1972987_0_0_1"/>
<dbReference type="AlphaFoldDB" id="V4AQV2"/>
<dbReference type="CTD" id="20238260"/>
<name>V4AQV2_LOTGI</name>
<dbReference type="EMBL" id="KB201549">
    <property type="protein sequence ID" value="ESO96061.1"/>
    <property type="molecule type" value="Genomic_DNA"/>
</dbReference>
<dbReference type="RefSeq" id="XP_009053178.1">
    <property type="nucleotide sequence ID" value="XM_009054930.1"/>
</dbReference>
<sequence length="127" mass="14883">MQVDNEEQVYSQDDINKSRAKREMVNPKKWQRNHNEQLRMEGKAYKGVAKIDGKKQYCVARNERILGARCCSKSCEKTRKCGEIKDRNRGNIQIILEQRGLEGEENLCCKFSTKVLHSQFCRRKQST</sequence>
<gene>
    <name evidence="2" type="ORF">LOTGIDRAFT_160044</name>
</gene>
<protein>
    <submittedName>
        <fullName evidence="2">Uncharacterized protein</fullName>
    </submittedName>
</protein>
<dbReference type="GeneID" id="20238260"/>
<accession>V4AQV2</accession>